<protein>
    <submittedName>
        <fullName evidence="2">Uncharacterized protein</fullName>
    </submittedName>
</protein>
<gene>
    <name evidence="2" type="ORF">CIPAW_14G093700</name>
</gene>
<dbReference type="AlphaFoldDB" id="A0A8T1NIH3"/>
<evidence type="ECO:0000313" key="3">
    <source>
        <dbReference type="Proteomes" id="UP000811609"/>
    </source>
</evidence>
<organism evidence="2 3">
    <name type="scientific">Carya illinoinensis</name>
    <name type="common">Pecan</name>
    <dbReference type="NCBI Taxonomy" id="32201"/>
    <lineage>
        <taxon>Eukaryota</taxon>
        <taxon>Viridiplantae</taxon>
        <taxon>Streptophyta</taxon>
        <taxon>Embryophyta</taxon>
        <taxon>Tracheophyta</taxon>
        <taxon>Spermatophyta</taxon>
        <taxon>Magnoliopsida</taxon>
        <taxon>eudicotyledons</taxon>
        <taxon>Gunneridae</taxon>
        <taxon>Pentapetalae</taxon>
        <taxon>rosids</taxon>
        <taxon>fabids</taxon>
        <taxon>Fagales</taxon>
        <taxon>Juglandaceae</taxon>
        <taxon>Carya</taxon>
    </lineage>
</organism>
<accession>A0A8T1NIH3</accession>
<feature type="compositionally biased region" description="Polar residues" evidence="1">
    <location>
        <begin position="28"/>
        <end position="50"/>
    </location>
</feature>
<evidence type="ECO:0000313" key="2">
    <source>
        <dbReference type="EMBL" id="KAG6629582.1"/>
    </source>
</evidence>
<proteinExistence type="predicted"/>
<evidence type="ECO:0000256" key="1">
    <source>
        <dbReference type="SAM" id="MobiDB-lite"/>
    </source>
</evidence>
<feature type="region of interest" description="Disordered" evidence="1">
    <location>
        <begin position="1"/>
        <end position="50"/>
    </location>
</feature>
<keyword evidence="3" id="KW-1185">Reference proteome</keyword>
<reference evidence="2" key="1">
    <citation type="submission" date="2020-12" db="EMBL/GenBank/DDBJ databases">
        <title>WGS assembly of Carya illinoinensis cv. Pawnee.</title>
        <authorList>
            <person name="Platts A."/>
            <person name="Shu S."/>
            <person name="Wright S."/>
            <person name="Barry K."/>
            <person name="Edger P."/>
            <person name="Pires J.C."/>
            <person name="Schmutz J."/>
        </authorList>
    </citation>
    <scope>NUCLEOTIDE SEQUENCE</scope>
    <source>
        <tissue evidence="2">Leaf</tissue>
    </source>
</reference>
<comment type="caution">
    <text evidence="2">The sequence shown here is derived from an EMBL/GenBank/DDBJ whole genome shotgun (WGS) entry which is preliminary data.</text>
</comment>
<dbReference type="EMBL" id="CM031822">
    <property type="protein sequence ID" value="KAG6629582.1"/>
    <property type="molecule type" value="Genomic_DNA"/>
</dbReference>
<sequence length="142" mass="15738">MPKFNKKSQKPDLNNNYRPNRAPVAFNNRGSSSVPQNNSRSQGTSSNRPTCQICGKTNHIALECYERFNYAYQGQIPPTELAAMATATNATLDNQIWNIDSVANAHITSNTANHTTQQPFDGTYMIIVGNGTESIDISKKWD</sequence>
<dbReference type="Proteomes" id="UP000811609">
    <property type="component" value="Chromosome 14"/>
</dbReference>
<name>A0A8T1NIH3_CARIL</name>